<dbReference type="Proteomes" id="UP000237968">
    <property type="component" value="Unassembled WGS sequence"/>
</dbReference>
<protein>
    <recommendedName>
        <fullName evidence="4">HEAT repeat protein</fullName>
    </recommendedName>
</protein>
<feature type="region of interest" description="Disordered" evidence="1">
    <location>
        <begin position="108"/>
        <end position="149"/>
    </location>
</feature>
<organism evidence="2 3">
    <name type="scientific">Enhygromyxa salina</name>
    <dbReference type="NCBI Taxonomy" id="215803"/>
    <lineage>
        <taxon>Bacteria</taxon>
        <taxon>Pseudomonadati</taxon>
        <taxon>Myxococcota</taxon>
        <taxon>Polyangia</taxon>
        <taxon>Nannocystales</taxon>
        <taxon>Nannocystaceae</taxon>
        <taxon>Enhygromyxa</taxon>
    </lineage>
</organism>
<sequence length="488" mass="52097">MLPSPVLKLWRRSENPLWEVVDRHFEEAEFLAERWRDAFDEPDITLHELAVGTEQRLAAHLDALELVGAPLLERTYWPALADASTEAALALVSGLGVLACGELEDSLPGPGGRAERGCRAAGPSLGDDKDSLPGPGGRAERGCRAAGPSLGDDKDGRRLLALLGEVEVRSERWHGLVEALALSRRAGLEQWLRSQLGDANEGPAVAAVVAALARRQVQLGPRLTALLASEDPNVLEAAATLARSGDPQQLQIVAGLGEHPNPRVVAAAVETALVRGVAGAVEAARYWAFDAPSCEFRPRALLWLGVLGQPGDQRRLIALLEDPERRRAALRALGFGGSVEAVEAALPLLADAELGALAGELMTAIVGLPREDESLWVDRVREDDAALPPLADDALDADLAIEPEELLPVPDPVAVTSWCQQRLPQLDRSARLLGGAVLDDAVLANALLHEPMRRRHALGLLAQIRSQGAQRPNTRDWAQAQLDAGGAN</sequence>
<name>A0A2S9XAL8_9BACT</name>
<evidence type="ECO:0008006" key="4">
    <source>
        <dbReference type="Google" id="ProtNLM"/>
    </source>
</evidence>
<gene>
    <name evidence="2" type="ORF">ENSA5_70110</name>
</gene>
<dbReference type="InterPro" id="IPR016024">
    <property type="entry name" value="ARM-type_fold"/>
</dbReference>
<keyword evidence="3" id="KW-1185">Reference proteome</keyword>
<dbReference type="InterPro" id="IPR011989">
    <property type="entry name" value="ARM-like"/>
</dbReference>
<evidence type="ECO:0000313" key="2">
    <source>
        <dbReference type="EMBL" id="PRP89904.1"/>
    </source>
</evidence>
<dbReference type="AlphaFoldDB" id="A0A2S9XAL8"/>
<reference evidence="2 3" key="1">
    <citation type="submission" date="2018-03" db="EMBL/GenBank/DDBJ databases">
        <title>Draft Genome Sequences of the Obligatory Marine Myxobacteria Enhygromyxa salina SWB005.</title>
        <authorList>
            <person name="Poehlein A."/>
            <person name="Moghaddam J.A."/>
            <person name="Harms H."/>
            <person name="Alanjari M."/>
            <person name="Koenig G.M."/>
            <person name="Daniel R."/>
            <person name="Schaeberle T.F."/>
        </authorList>
    </citation>
    <scope>NUCLEOTIDE SEQUENCE [LARGE SCALE GENOMIC DNA]</scope>
    <source>
        <strain evidence="2 3">SWB005</strain>
    </source>
</reference>
<dbReference type="SUPFAM" id="SSF48371">
    <property type="entry name" value="ARM repeat"/>
    <property type="match status" value="1"/>
</dbReference>
<accession>A0A2S9XAL8</accession>
<comment type="caution">
    <text evidence="2">The sequence shown here is derived from an EMBL/GenBank/DDBJ whole genome shotgun (WGS) entry which is preliminary data.</text>
</comment>
<proteinExistence type="predicted"/>
<dbReference type="Gene3D" id="1.25.10.10">
    <property type="entry name" value="Leucine-rich Repeat Variant"/>
    <property type="match status" value="1"/>
</dbReference>
<dbReference type="EMBL" id="PVNK01000311">
    <property type="protein sequence ID" value="PRP89904.1"/>
    <property type="molecule type" value="Genomic_DNA"/>
</dbReference>
<evidence type="ECO:0000256" key="1">
    <source>
        <dbReference type="SAM" id="MobiDB-lite"/>
    </source>
</evidence>
<evidence type="ECO:0000313" key="3">
    <source>
        <dbReference type="Proteomes" id="UP000237968"/>
    </source>
</evidence>